<dbReference type="Proteomes" id="UP000256970">
    <property type="component" value="Unassembled WGS sequence"/>
</dbReference>
<dbReference type="EMBL" id="FNXT01000223">
    <property type="protein sequence ID" value="SZX62383.1"/>
    <property type="molecule type" value="Genomic_DNA"/>
</dbReference>
<evidence type="ECO:0000256" key="1">
    <source>
        <dbReference type="SAM" id="SignalP"/>
    </source>
</evidence>
<dbReference type="AlphaFoldDB" id="A0A383VBR5"/>
<evidence type="ECO:0000313" key="2">
    <source>
        <dbReference type="EMBL" id="SZX62383.1"/>
    </source>
</evidence>
<evidence type="ECO:0000313" key="3">
    <source>
        <dbReference type="Proteomes" id="UP000256970"/>
    </source>
</evidence>
<protein>
    <submittedName>
        <fullName evidence="2">Uncharacterized protein</fullName>
    </submittedName>
</protein>
<name>A0A383VBR5_TETOB</name>
<sequence>MVRPSLLSLAAGLLLLLLLLLLLVPPGLAAPLKYVDDYWLRGRASWYGNQGSWVDPFVPHRGGGRSAFGVTEWGGCGLTNGDGTVLWPKEHVGVKAG</sequence>
<accession>A0A383VBR5</accession>
<organism evidence="2 3">
    <name type="scientific">Tetradesmus obliquus</name>
    <name type="common">Green alga</name>
    <name type="synonym">Acutodesmus obliquus</name>
    <dbReference type="NCBI Taxonomy" id="3088"/>
    <lineage>
        <taxon>Eukaryota</taxon>
        <taxon>Viridiplantae</taxon>
        <taxon>Chlorophyta</taxon>
        <taxon>core chlorophytes</taxon>
        <taxon>Chlorophyceae</taxon>
        <taxon>CS clade</taxon>
        <taxon>Sphaeropleales</taxon>
        <taxon>Scenedesmaceae</taxon>
        <taxon>Tetradesmus</taxon>
    </lineage>
</organism>
<keyword evidence="1" id="KW-0732">Signal</keyword>
<feature type="chain" id="PRO_5017020969" evidence="1">
    <location>
        <begin position="30"/>
        <end position="97"/>
    </location>
</feature>
<feature type="signal peptide" evidence="1">
    <location>
        <begin position="1"/>
        <end position="29"/>
    </location>
</feature>
<keyword evidence="3" id="KW-1185">Reference proteome</keyword>
<gene>
    <name evidence="2" type="ORF">BQ4739_LOCUS2977</name>
</gene>
<reference evidence="2 3" key="1">
    <citation type="submission" date="2016-10" db="EMBL/GenBank/DDBJ databases">
        <authorList>
            <person name="Cai Z."/>
        </authorList>
    </citation>
    <scope>NUCLEOTIDE SEQUENCE [LARGE SCALE GENOMIC DNA]</scope>
</reference>
<proteinExistence type="predicted"/>